<reference evidence="2 3" key="1">
    <citation type="submission" date="2016-10" db="EMBL/GenBank/DDBJ databases">
        <authorList>
            <person name="de Groot N.N."/>
        </authorList>
    </citation>
    <scope>NUCLEOTIDE SEQUENCE [LARGE SCALE GENOMIC DNA]</scope>
    <source>
        <strain evidence="2 3">DSM 19033</strain>
    </source>
</reference>
<protein>
    <submittedName>
        <fullName evidence="2">Uncharacterized protein</fullName>
    </submittedName>
</protein>
<evidence type="ECO:0000256" key="1">
    <source>
        <dbReference type="SAM" id="MobiDB-lite"/>
    </source>
</evidence>
<evidence type="ECO:0000313" key="3">
    <source>
        <dbReference type="Proteomes" id="UP000198850"/>
    </source>
</evidence>
<dbReference type="STRING" id="425514.SAMN05443550_10974"/>
<accession>A0A1H4G6K7</accession>
<dbReference type="Proteomes" id="UP000198850">
    <property type="component" value="Unassembled WGS sequence"/>
</dbReference>
<name>A0A1H4G6K7_9SPHI</name>
<sequence length="41" mass="4725">MADKKDDKDPCWKNYEQVGMKTKNGKKVPNCVPKKTADKKK</sequence>
<organism evidence="2 3">
    <name type="scientific">Pedobacter hartonius</name>
    <dbReference type="NCBI Taxonomy" id="425514"/>
    <lineage>
        <taxon>Bacteria</taxon>
        <taxon>Pseudomonadati</taxon>
        <taxon>Bacteroidota</taxon>
        <taxon>Sphingobacteriia</taxon>
        <taxon>Sphingobacteriales</taxon>
        <taxon>Sphingobacteriaceae</taxon>
        <taxon>Pedobacter</taxon>
    </lineage>
</organism>
<feature type="region of interest" description="Disordered" evidence="1">
    <location>
        <begin position="22"/>
        <end position="41"/>
    </location>
</feature>
<gene>
    <name evidence="2" type="ORF">SAMN05443550_10974</name>
</gene>
<evidence type="ECO:0000313" key="2">
    <source>
        <dbReference type="EMBL" id="SEB05229.1"/>
    </source>
</evidence>
<dbReference type="EMBL" id="FNRA01000009">
    <property type="protein sequence ID" value="SEB05229.1"/>
    <property type="molecule type" value="Genomic_DNA"/>
</dbReference>
<dbReference type="AlphaFoldDB" id="A0A1H4G6K7"/>
<keyword evidence="3" id="KW-1185">Reference proteome</keyword>
<proteinExistence type="predicted"/>
<dbReference type="RefSeq" id="WP_262497160.1">
    <property type="nucleotide sequence ID" value="NZ_FNRA01000009.1"/>
</dbReference>